<dbReference type="Pfam" id="PF06945">
    <property type="entry name" value="DUF1289"/>
    <property type="match status" value="1"/>
</dbReference>
<organism evidence="1 2">
    <name type="scientific">Roseospirillum parvum</name>
    <dbReference type="NCBI Taxonomy" id="83401"/>
    <lineage>
        <taxon>Bacteria</taxon>
        <taxon>Pseudomonadati</taxon>
        <taxon>Pseudomonadota</taxon>
        <taxon>Alphaproteobacteria</taxon>
        <taxon>Rhodospirillales</taxon>
        <taxon>Rhodospirillaceae</taxon>
        <taxon>Roseospirillum</taxon>
    </lineage>
</organism>
<dbReference type="PANTHER" id="PTHR35175">
    <property type="entry name" value="DUF1289 DOMAIN-CONTAINING PROTEIN"/>
    <property type="match status" value="1"/>
</dbReference>
<evidence type="ECO:0008006" key="3">
    <source>
        <dbReference type="Google" id="ProtNLM"/>
    </source>
</evidence>
<proteinExistence type="predicted"/>
<evidence type="ECO:0000313" key="1">
    <source>
        <dbReference type="EMBL" id="SDG87663.1"/>
    </source>
</evidence>
<dbReference type="AlphaFoldDB" id="A0A1G7XUF1"/>
<name>A0A1G7XUF1_9PROT</name>
<dbReference type="PANTHER" id="PTHR35175:SF2">
    <property type="entry name" value="DUF1289 DOMAIN-CONTAINING PROTEIN"/>
    <property type="match status" value="1"/>
</dbReference>
<dbReference type="Proteomes" id="UP000217076">
    <property type="component" value="Unassembled WGS sequence"/>
</dbReference>
<dbReference type="EMBL" id="FNCV01000003">
    <property type="protein sequence ID" value="SDG87663.1"/>
    <property type="molecule type" value="Genomic_DNA"/>
</dbReference>
<sequence length="75" mass="8220">MTDSAALITLPSPCIGVCELDPTDRLCKGCQRSGSEIGAWRDGDAQTRAAIWAHIRQRRAERDLPPHPRDPASQP</sequence>
<evidence type="ECO:0000313" key="2">
    <source>
        <dbReference type="Proteomes" id="UP000217076"/>
    </source>
</evidence>
<protein>
    <recommendedName>
        <fullName evidence="3">DUF1289 domain-containing protein</fullName>
    </recommendedName>
</protein>
<keyword evidence="2" id="KW-1185">Reference proteome</keyword>
<accession>A0A1G7XUF1</accession>
<dbReference type="STRING" id="83401.SAMN05421742_10396"/>
<dbReference type="RefSeq" id="WP_092616782.1">
    <property type="nucleotide sequence ID" value="NZ_FNCV01000003.1"/>
</dbReference>
<dbReference type="InterPro" id="IPR010710">
    <property type="entry name" value="DUF1289"/>
</dbReference>
<reference evidence="2" key="1">
    <citation type="submission" date="2016-10" db="EMBL/GenBank/DDBJ databases">
        <authorList>
            <person name="Varghese N."/>
            <person name="Submissions S."/>
        </authorList>
    </citation>
    <scope>NUCLEOTIDE SEQUENCE [LARGE SCALE GENOMIC DNA]</scope>
    <source>
        <strain evidence="2">930I</strain>
    </source>
</reference>
<gene>
    <name evidence="1" type="ORF">SAMN05421742_10396</name>
</gene>